<feature type="region of interest" description="Disordered" evidence="1">
    <location>
        <begin position="140"/>
        <end position="161"/>
    </location>
</feature>
<dbReference type="SUPFAM" id="SSF53597">
    <property type="entry name" value="Dihydrofolate reductase-like"/>
    <property type="match status" value="1"/>
</dbReference>
<proteinExistence type="predicted"/>
<dbReference type="Gene3D" id="3.40.430.10">
    <property type="entry name" value="Dihydrofolate Reductase, subunit A"/>
    <property type="match status" value="1"/>
</dbReference>
<gene>
    <name evidence="3" type="ORF">HNR05_001903</name>
</gene>
<dbReference type="AlphaFoldDB" id="A0A7Z0EED4"/>
<dbReference type="EMBL" id="JACCFM010000001">
    <property type="protein sequence ID" value="NYJ20112.1"/>
    <property type="molecule type" value="Genomic_DNA"/>
</dbReference>
<sequence length="260" mass="28637">MPDTTCHMSISLDGFVAGPHQSREHPIGQRGLELHGWHIGDQRANEADEIATGWLMRPRGAYVMGRNMFGPIRGEWEGDWRGWWGAEPPYHAPVFVLTHHAHEPIEMDGGTTFYFVTDGFDAAYAQARATAGEEDVDIAGVPRPFDKRSPPGSLMSSRSTSPQYCSGLANGSLTAVHHSGSNPSRCCIRRWPRTSATAGPANSPRRAHRSDVRDRARRPRAHGAAGGTFSARLRHTSPDSSPPCWTECVRRAHPERSVRS</sequence>
<dbReference type="GO" id="GO:0008703">
    <property type="term" value="F:5-amino-6-(5-phosphoribosylamino)uracil reductase activity"/>
    <property type="evidence" value="ECO:0007669"/>
    <property type="project" value="InterPro"/>
</dbReference>
<organism evidence="3 4">
    <name type="scientific">Glaciibacter psychrotolerans</name>
    <dbReference type="NCBI Taxonomy" id="670054"/>
    <lineage>
        <taxon>Bacteria</taxon>
        <taxon>Bacillati</taxon>
        <taxon>Actinomycetota</taxon>
        <taxon>Actinomycetes</taxon>
        <taxon>Micrococcales</taxon>
        <taxon>Microbacteriaceae</taxon>
        <taxon>Glaciibacter</taxon>
    </lineage>
</organism>
<dbReference type="GO" id="GO:0009231">
    <property type="term" value="P:riboflavin biosynthetic process"/>
    <property type="evidence" value="ECO:0007669"/>
    <property type="project" value="InterPro"/>
</dbReference>
<evidence type="ECO:0000259" key="2">
    <source>
        <dbReference type="Pfam" id="PF01872"/>
    </source>
</evidence>
<dbReference type="Pfam" id="PF01872">
    <property type="entry name" value="RibD_C"/>
    <property type="match status" value="1"/>
</dbReference>
<name>A0A7Z0EED4_9MICO</name>
<evidence type="ECO:0000313" key="4">
    <source>
        <dbReference type="Proteomes" id="UP000537260"/>
    </source>
</evidence>
<evidence type="ECO:0000313" key="3">
    <source>
        <dbReference type="EMBL" id="NYJ20112.1"/>
    </source>
</evidence>
<keyword evidence="4" id="KW-1185">Reference proteome</keyword>
<feature type="domain" description="Bacterial bifunctional deaminase-reductase C-terminal" evidence="2">
    <location>
        <begin position="5"/>
        <end position="118"/>
    </location>
</feature>
<protein>
    <submittedName>
        <fullName evidence="3">Dihydrofolate reductase</fullName>
    </submittedName>
</protein>
<dbReference type="Proteomes" id="UP000537260">
    <property type="component" value="Unassembled WGS sequence"/>
</dbReference>
<dbReference type="InterPro" id="IPR002734">
    <property type="entry name" value="RibDG_C"/>
</dbReference>
<evidence type="ECO:0000256" key="1">
    <source>
        <dbReference type="SAM" id="MobiDB-lite"/>
    </source>
</evidence>
<feature type="region of interest" description="Disordered" evidence="1">
    <location>
        <begin position="194"/>
        <end position="247"/>
    </location>
</feature>
<dbReference type="InterPro" id="IPR024072">
    <property type="entry name" value="DHFR-like_dom_sf"/>
</dbReference>
<accession>A0A7Z0EED4</accession>
<comment type="caution">
    <text evidence="3">The sequence shown here is derived from an EMBL/GenBank/DDBJ whole genome shotgun (WGS) entry which is preliminary data.</text>
</comment>
<reference evidence="3 4" key="1">
    <citation type="submission" date="2020-07" db="EMBL/GenBank/DDBJ databases">
        <title>Sequencing the genomes of 1000 actinobacteria strains.</title>
        <authorList>
            <person name="Klenk H.-P."/>
        </authorList>
    </citation>
    <scope>NUCLEOTIDE SEQUENCE [LARGE SCALE GENOMIC DNA]</scope>
    <source>
        <strain evidence="3 4">LI1</strain>
    </source>
</reference>